<gene>
    <name evidence="1" type="ORF">QE152_g6868</name>
</gene>
<organism evidence="1 2">
    <name type="scientific">Popillia japonica</name>
    <name type="common">Japanese beetle</name>
    <dbReference type="NCBI Taxonomy" id="7064"/>
    <lineage>
        <taxon>Eukaryota</taxon>
        <taxon>Metazoa</taxon>
        <taxon>Ecdysozoa</taxon>
        <taxon>Arthropoda</taxon>
        <taxon>Hexapoda</taxon>
        <taxon>Insecta</taxon>
        <taxon>Pterygota</taxon>
        <taxon>Neoptera</taxon>
        <taxon>Endopterygota</taxon>
        <taxon>Coleoptera</taxon>
        <taxon>Polyphaga</taxon>
        <taxon>Scarabaeiformia</taxon>
        <taxon>Scarabaeidae</taxon>
        <taxon>Rutelinae</taxon>
        <taxon>Popillia</taxon>
    </lineage>
</organism>
<proteinExistence type="predicted"/>
<comment type="caution">
    <text evidence="1">The sequence shown here is derived from an EMBL/GenBank/DDBJ whole genome shotgun (WGS) entry which is preliminary data.</text>
</comment>
<name>A0AAW1MGL1_POPJA</name>
<dbReference type="EMBL" id="JASPKY010000048">
    <property type="protein sequence ID" value="KAK9745476.1"/>
    <property type="molecule type" value="Genomic_DNA"/>
</dbReference>
<accession>A0AAW1MGL1</accession>
<evidence type="ECO:0000313" key="2">
    <source>
        <dbReference type="Proteomes" id="UP001458880"/>
    </source>
</evidence>
<dbReference type="AlphaFoldDB" id="A0AAW1MGL1"/>
<dbReference type="Proteomes" id="UP001458880">
    <property type="component" value="Unassembled WGS sequence"/>
</dbReference>
<reference evidence="1 2" key="1">
    <citation type="journal article" date="2024" name="BMC Genomics">
        <title>De novo assembly and annotation of Popillia japonica's genome with initial clues to its potential as an invasive pest.</title>
        <authorList>
            <person name="Cucini C."/>
            <person name="Boschi S."/>
            <person name="Funari R."/>
            <person name="Cardaioli E."/>
            <person name="Iannotti N."/>
            <person name="Marturano G."/>
            <person name="Paoli F."/>
            <person name="Bruttini M."/>
            <person name="Carapelli A."/>
            <person name="Frati F."/>
            <person name="Nardi F."/>
        </authorList>
    </citation>
    <scope>NUCLEOTIDE SEQUENCE [LARGE SCALE GENOMIC DNA]</scope>
    <source>
        <strain evidence="1">DMR45628</strain>
    </source>
</reference>
<evidence type="ECO:0000313" key="1">
    <source>
        <dbReference type="EMBL" id="KAK9745476.1"/>
    </source>
</evidence>
<protein>
    <submittedName>
        <fullName evidence="1">Uncharacterized protein</fullName>
    </submittedName>
</protein>
<keyword evidence="2" id="KW-1185">Reference proteome</keyword>
<sequence length="162" mass="18541">MACRYVAIFTTRFIVELVVTDQYGLSLRRDTPPIERKRTSISFRDGTSQHQDEIPQGASCVHSQHDPKVFWQYVGQRYGRSRIPGCLRFGDTELADAKMIIEPFPESFSGVYQAGSLFSTSTSSTTDSFKVDMLTTLNHSQVFIRLEVCFPHPHLRRLIHLK</sequence>